<dbReference type="PROSITE" id="PS51273">
    <property type="entry name" value="GATASE_TYPE_1"/>
    <property type="match status" value="1"/>
</dbReference>
<dbReference type="Pfam" id="PF00117">
    <property type="entry name" value="GATase"/>
    <property type="match status" value="1"/>
</dbReference>
<evidence type="ECO:0000256" key="4">
    <source>
        <dbReference type="ARBA" id="ARBA00022801"/>
    </source>
</evidence>
<evidence type="ECO:0000256" key="5">
    <source>
        <dbReference type="ARBA" id="ARBA00022962"/>
    </source>
</evidence>
<dbReference type="NCBIfam" id="TIGR01855">
    <property type="entry name" value="IMP_synth_hisH"/>
    <property type="match status" value="1"/>
</dbReference>
<keyword evidence="13" id="KW-0808">Transferase</keyword>
<dbReference type="SUPFAM" id="SSF52317">
    <property type="entry name" value="Class I glutamine amidotransferase-like"/>
    <property type="match status" value="1"/>
</dbReference>
<dbReference type="InterPro" id="IPR029062">
    <property type="entry name" value="Class_I_gatase-like"/>
</dbReference>
<comment type="function">
    <text evidence="10">IGPS catalyzes the conversion of PRFAR and glutamine to IGP, AICAR and glutamate. The HisH subunit catalyzes the hydrolysis of glutamine to glutamate and ammonia as part of the synthesis of IGP and AICAR. The resulting ammonia molecule is channeled to the active site of HisF.</text>
</comment>
<evidence type="ECO:0000313" key="13">
    <source>
        <dbReference type="EMBL" id="SDK53486.1"/>
    </source>
</evidence>
<keyword evidence="5 10" id="KW-0315">Glutamine amidotransferase</keyword>
<dbReference type="GO" id="GO:0004359">
    <property type="term" value="F:glutaminase activity"/>
    <property type="evidence" value="ECO:0007669"/>
    <property type="project" value="UniProtKB-EC"/>
</dbReference>
<comment type="pathway">
    <text evidence="1 10">Amino-acid biosynthesis; L-histidine biosynthesis; L-histidine from 5-phospho-alpha-D-ribose 1-diphosphate: step 5/9.</text>
</comment>
<evidence type="ECO:0000256" key="8">
    <source>
        <dbReference type="ARBA" id="ARBA00047838"/>
    </source>
</evidence>
<keyword evidence="3 10" id="KW-0028">Amino-acid biosynthesis</keyword>
<protein>
    <recommendedName>
        <fullName evidence="10">Imidazole glycerol phosphate synthase subunit HisH</fullName>
        <ecNumber evidence="10">4.3.2.10</ecNumber>
    </recommendedName>
    <alternativeName>
        <fullName evidence="10">IGP synthase glutaminase subunit</fullName>
        <ecNumber evidence="10">3.5.1.2</ecNumber>
    </alternativeName>
    <alternativeName>
        <fullName evidence="10">IGP synthase subunit HisH</fullName>
    </alternativeName>
    <alternativeName>
        <fullName evidence="10">ImGP synthase subunit HisH</fullName>
        <shortName evidence="10">IGPS subunit HisH</shortName>
    </alternativeName>
</protein>
<dbReference type="EC" id="3.5.1.2" evidence="10"/>
<dbReference type="EC" id="4.3.2.10" evidence="10"/>
<feature type="active site" description="Nucleophile" evidence="10 11">
    <location>
        <position position="80"/>
    </location>
</feature>
<evidence type="ECO:0000259" key="12">
    <source>
        <dbReference type="Pfam" id="PF00117"/>
    </source>
</evidence>
<dbReference type="InterPro" id="IPR010139">
    <property type="entry name" value="Imidazole-glycPsynth_HisH"/>
</dbReference>
<comment type="subcellular location">
    <subcellularLocation>
        <location evidence="10">Cytoplasm</location>
    </subcellularLocation>
</comment>
<dbReference type="Proteomes" id="UP000199053">
    <property type="component" value="Unassembled WGS sequence"/>
</dbReference>
<evidence type="ECO:0000256" key="1">
    <source>
        <dbReference type="ARBA" id="ARBA00005091"/>
    </source>
</evidence>
<feature type="active site" evidence="10 11">
    <location>
        <position position="185"/>
    </location>
</feature>
<gene>
    <name evidence="10" type="primary">hisH</name>
    <name evidence="13" type="ORF">SAMN05660337_0749</name>
</gene>
<dbReference type="UniPathway" id="UPA00031">
    <property type="reaction ID" value="UER00010"/>
</dbReference>
<dbReference type="EMBL" id="FNGA01000001">
    <property type="protein sequence ID" value="SDK53486.1"/>
    <property type="molecule type" value="Genomic_DNA"/>
</dbReference>
<dbReference type="Gene3D" id="3.40.50.880">
    <property type="match status" value="1"/>
</dbReference>
<proteinExistence type="inferred from homology"/>
<dbReference type="STRING" id="246191.SAMN05660337_0749"/>
<evidence type="ECO:0000256" key="10">
    <source>
        <dbReference type="HAMAP-Rule" id="MF_00278"/>
    </source>
</evidence>
<evidence type="ECO:0000256" key="11">
    <source>
        <dbReference type="PIRSR" id="PIRSR000495-1"/>
    </source>
</evidence>
<evidence type="ECO:0000256" key="6">
    <source>
        <dbReference type="ARBA" id="ARBA00023102"/>
    </source>
</evidence>
<dbReference type="GO" id="GO:0005737">
    <property type="term" value="C:cytoplasm"/>
    <property type="evidence" value="ECO:0007669"/>
    <property type="project" value="UniProtKB-SubCell"/>
</dbReference>
<dbReference type="GO" id="GO:0000105">
    <property type="term" value="P:L-histidine biosynthetic process"/>
    <property type="evidence" value="ECO:0007669"/>
    <property type="project" value="UniProtKB-UniRule"/>
</dbReference>
<comment type="catalytic activity">
    <reaction evidence="8 10">
        <text>5-[(5-phospho-1-deoxy-D-ribulos-1-ylimino)methylamino]-1-(5-phospho-beta-D-ribosyl)imidazole-4-carboxamide + L-glutamine = D-erythro-1-(imidazol-4-yl)glycerol 3-phosphate + 5-amino-1-(5-phospho-beta-D-ribosyl)imidazole-4-carboxamide + L-glutamate + H(+)</text>
        <dbReference type="Rhea" id="RHEA:24793"/>
        <dbReference type="ChEBI" id="CHEBI:15378"/>
        <dbReference type="ChEBI" id="CHEBI:29985"/>
        <dbReference type="ChEBI" id="CHEBI:58278"/>
        <dbReference type="ChEBI" id="CHEBI:58359"/>
        <dbReference type="ChEBI" id="CHEBI:58475"/>
        <dbReference type="ChEBI" id="CHEBI:58525"/>
        <dbReference type="EC" id="4.3.2.10"/>
    </reaction>
</comment>
<dbReference type="GO" id="GO:0016829">
    <property type="term" value="F:lyase activity"/>
    <property type="evidence" value="ECO:0007669"/>
    <property type="project" value="UniProtKB-KW"/>
</dbReference>
<dbReference type="RefSeq" id="WP_092158338.1">
    <property type="nucleotide sequence ID" value="NZ_FNGA01000001.1"/>
</dbReference>
<dbReference type="AlphaFoldDB" id="A0A1G9CPI1"/>
<feature type="active site" evidence="10 11">
    <location>
        <position position="187"/>
    </location>
</feature>
<keyword evidence="6 10" id="KW-0368">Histidine biosynthesis</keyword>
<accession>A0A1G9CPI1</accession>
<keyword evidence="4 10" id="KW-0378">Hydrolase</keyword>
<keyword evidence="10" id="KW-0963">Cytoplasm</keyword>
<dbReference type="HAMAP" id="MF_00278">
    <property type="entry name" value="HisH"/>
    <property type="match status" value="1"/>
</dbReference>
<organism evidence="13 14">
    <name type="scientific">Maridesulfovibrio ferrireducens</name>
    <dbReference type="NCBI Taxonomy" id="246191"/>
    <lineage>
        <taxon>Bacteria</taxon>
        <taxon>Pseudomonadati</taxon>
        <taxon>Thermodesulfobacteriota</taxon>
        <taxon>Desulfovibrionia</taxon>
        <taxon>Desulfovibrionales</taxon>
        <taxon>Desulfovibrionaceae</taxon>
        <taxon>Maridesulfovibrio</taxon>
    </lineage>
</organism>
<sequence length="205" mass="22856">MIGIVDYGMGNLLSVFNAVEMCGEDVIICESPDSLKDVERIILPGVGAFGDMMSNLKKSGLIPTLEQAVFNEKKPFLGICLGMQALARSSEEHDKCNGLGWLDADIIKLAPSDASLRIPHVGWNSLTFKKNSPLFKGLPLNPDFYFVHSFFMRCDHEKDVDAYCEYGGKVTAAVRKDNIFATQFHPEKSQEYGLKVLENFLEWTP</sequence>
<evidence type="ECO:0000256" key="9">
    <source>
        <dbReference type="ARBA" id="ARBA00049534"/>
    </source>
</evidence>
<comment type="catalytic activity">
    <reaction evidence="9 10">
        <text>L-glutamine + H2O = L-glutamate + NH4(+)</text>
        <dbReference type="Rhea" id="RHEA:15889"/>
        <dbReference type="ChEBI" id="CHEBI:15377"/>
        <dbReference type="ChEBI" id="CHEBI:28938"/>
        <dbReference type="ChEBI" id="CHEBI:29985"/>
        <dbReference type="ChEBI" id="CHEBI:58359"/>
        <dbReference type="EC" id="3.5.1.2"/>
    </reaction>
</comment>
<dbReference type="GO" id="GO:0000107">
    <property type="term" value="F:imidazoleglycerol-phosphate synthase activity"/>
    <property type="evidence" value="ECO:0007669"/>
    <property type="project" value="UniProtKB-UniRule"/>
</dbReference>
<dbReference type="InterPro" id="IPR017926">
    <property type="entry name" value="GATASE"/>
</dbReference>
<keyword evidence="14" id="KW-1185">Reference proteome</keyword>
<dbReference type="PANTHER" id="PTHR42701:SF1">
    <property type="entry name" value="IMIDAZOLE GLYCEROL PHOSPHATE SYNTHASE SUBUNIT HISH"/>
    <property type="match status" value="1"/>
</dbReference>
<dbReference type="OrthoDB" id="9807749at2"/>
<dbReference type="CDD" id="cd01748">
    <property type="entry name" value="GATase1_IGP_Synthase"/>
    <property type="match status" value="1"/>
</dbReference>
<evidence type="ECO:0000256" key="7">
    <source>
        <dbReference type="ARBA" id="ARBA00023239"/>
    </source>
</evidence>
<feature type="domain" description="Glutamine amidotransferase" evidence="12">
    <location>
        <begin position="4"/>
        <end position="201"/>
    </location>
</feature>
<evidence type="ECO:0000313" key="14">
    <source>
        <dbReference type="Proteomes" id="UP000199053"/>
    </source>
</evidence>
<keyword evidence="7 10" id="KW-0456">Lyase</keyword>
<dbReference type="PIRSF" id="PIRSF000495">
    <property type="entry name" value="Amidotransf_hisH"/>
    <property type="match status" value="1"/>
</dbReference>
<comment type="subunit">
    <text evidence="2 10">Heterodimer of HisH and HisF.</text>
</comment>
<name>A0A1G9CPI1_9BACT</name>
<evidence type="ECO:0000256" key="3">
    <source>
        <dbReference type="ARBA" id="ARBA00022605"/>
    </source>
</evidence>
<dbReference type="PANTHER" id="PTHR42701">
    <property type="entry name" value="IMIDAZOLE GLYCEROL PHOSPHATE SYNTHASE SUBUNIT HISH"/>
    <property type="match status" value="1"/>
</dbReference>
<evidence type="ECO:0000256" key="2">
    <source>
        <dbReference type="ARBA" id="ARBA00011152"/>
    </source>
</evidence>
<reference evidence="14" key="1">
    <citation type="submission" date="2016-10" db="EMBL/GenBank/DDBJ databases">
        <authorList>
            <person name="Varghese N."/>
            <person name="Submissions S."/>
        </authorList>
    </citation>
    <scope>NUCLEOTIDE SEQUENCE [LARGE SCALE GENOMIC DNA]</scope>
    <source>
        <strain evidence="14">DSM 16995</strain>
    </source>
</reference>